<accession>A0ABQ4KWK4</accession>
<comment type="caution">
    <text evidence="1">The sequence shown here is derived from an EMBL/GenBank/DDBJ whole genome shotgun (WGS) entry which is preliminary data.</text>
</comment>
<dbReference type="InterPro" id="IPR011009">
    <property type="entry name" value="Kinase-like_dom_sf"/>
</dbReference>
<dbReference type="Proteomes" id="UP000680670">
    <property type="component" value="Unassembled WGS sequence"/>
</dbReference>
<evidence type="ECO:0008006" key="3">
    <source>
        <dbReference type="Google" id="ProtNLM"/>
    </source>
</evidence>
<evidence type="ECO:0000313" key="1">
    <source>
        <dbReference type="EMBL" id="GIN96024.1"/>
    </source>
</evidence>
<dbReference type="RefSeq" id="WP_213020359.1">
    <property type="nucleotide sequence ID" value="NZ_BORJ01000004.1"/>
</dbReference>
<keyword evidence="2" id="KW-1185">Reference proteome</keyword>
<evidence type="ECO:0000313" key="2">
    <source>
        <dbReference type="Proteomes" id="UP000680670"/>
    </source>
</evidence>
<name>A0ABQ4KWK4_SIMTE</name>
<dbReference type="EMBL" id="BORJ01000004">
    <property type="protein sequence ID" value="GIN96024.1"/>
    <property type="molecule type" value="Genomic_DNA"/>
</dbReference>
<dbReference type="SUPFAM" id="SSF56112">
    <property type="entry name" value="Protein kinase-like (PK-like)"/>
    <property type="match status" value="1"/>
</dbReference>
<sequence>MKDIYRKINLALENSGYSRLQSNTDFRLLGEGAWHEAYLVKLKGNHWLVIRFPKKQAYGKSVSFNWQEMFSEYSGNGLYYQQANAVMPGICPEEYEFYVDPELTYTIESYMGKPIDLSATDTSVGRDYGVQLGDFFRKMDDVKPNLTGFGHLIWEDGKLKGEYNVERQKFMADEKDEFLLEWAQLRDTNLSFDRLAIQEKLLQCLENRSFSFVSLTNQDTSPENLIIHNGRVHIIDPLPVLYSGFVFAGNHVNNYQTLFLTYYKSPRYVKHQFHKHKEVLHALAAGFEEGYTERLVERKRALKIEQFLQLFSLCHTNYRVLLKEINKETYMRMGDKQAIESRLPIYLEELEAFELENL</sequence>
<reference evidence="1 2" key="1">
    <citation type="submission" date="2021-03" db="EMBL/GenBank/DDBJ databases">
        <title>Antimicrobial resistance genes in bacteria isolated from Japanese honey, and their potential for conferring macrolide and lincosamide resistance in the American foulbrood pathogen Paenibacillus larvae.</title>
        <authorList>
            <person name="Okamoto M."/>
            <person name="Kumagai M."/>
            <person name="Kanamori H."/>
            <person name="Takamatsu D."/>
        </authorList>
    </citation>
    <scope>NUCLEOTIDE SEQUENCE [LARGE SCALE GENOMIC DNA]</scope>
    <source>
        <strain evidence="1 2">J6TS1</strain>
    </source>
</reference>
<protein>
    <recommendedName>
        <fullName evidence="3">Aminoglycoside phosphotransferase domain-containing protein</fullName>
    </recommendedName>
</protein>
<proteinExistence type="predicted"/>
<organism evidence="1 2">
    <name type="scientific">Siminovitchia terrae</name>
    <name type="common">Bacillus terrae</name>
    <dbReference type="NCBI Taxonomy" id="1914933"/>
    <lineage>
        <taxon>Bacteria</taxon>
        <taxon>Bacillati</taxon>
        <taxon>Bacillota</taxon>
        <taxon>Bacilli</taxon>
        <taxon>Bacillales</taxon>
        <taxon>Bacillaceae</taxon>
        <taxon>Siminovitchia</taxon>
    </lineage>
</organism>
<gene>
    <name evidence="1" type="ORF">J6TS1_18940</name>
</gene>